<feature type="binding site" evidence="1">
    <location>
        <position position="26"/>
    </location>
    <ligand>
        <name>S-adenosyl-L-methionine</name>
        <dbReference type="ChEBI" id="CHEBI:59789"/>
    </ligand>
</feature>
<keyword evidence="1" id="KW-0819">tRNA processing</keyword>
<keyword evidence="1 3" id="KW-0489">Methyltransferase</keyword>
<dbReference type="Gene3D" id="3.40.50.150">
    <property type="entry name" value="Vaccinia Virus protein VP39"/>
    <property type="match status" value="1"/>
</dbReference>
<feature type="binding site" evidence="1">
    <location>
        <position position="79"/>
    </location>
    <ligand>
        <name>S-adenosyl-L-methionine</name>
        <dbReference type="ChEBI" id="CHEBI:59789"/>
    </ligand>
</feature>
<sequence length="263" mass="29040">MTDRNFDGIAERFRKNIYGNPKGELRLALCWRELLAKVPALNESELTGEQTMSVWDAGGGLGQMSIRLAECGHQILLNDVSADMLAIAEADIAAAGVADRVVIQHAAIQDLATAEYREAFDLVLCHAVLEWVKEPEDIIAALVAGMRPGAYLSLMFYNLNALIISNMAKGNLYKLRDRDFAGHPGGLTPPAPRQPQEMMAILEAAGLEIVAKRGIRLVYDLMPRAVRAERSVADVLALEWQYGAEEPFWALGRYIHLLCRRPA</sequence>
<evidence type="ECO:0000256" key="1">
    <source>
        <dbReference type="HAMAP-Rule" id="MF_02057"/>
    </source>
</evidence>
<evidence type="ECO:0000313" key="4">
    <source>
        <dbReference type="Proteomes" id="UP001557485"/>
    </source>
</evidence>
<organism evidence="3 4">
    <name type="scientific">Zhongshania guokunii</name>
    <dbReference type="NCBI Taxonomy" id="641783"/>
    <lineage>
        <taxon>Bacteria</taxon>
        <taxon>Pseudomonadati</taxon>
        <taxon>Pseudomonadota</taxon>
        <taxon>Gammaproteobacteria</taxon>
        <taxon>Cellvibrionales</taxon>
        <taxon>Spongiibacteraceae</taxon>
        <taxon>Zhongshania</taxon>
    </lineage>
</organism>
<dbReference type="Proteomes" id="UP001557485">
    <property type="component" value="Unassembled WGS sequence"/>
</dbReference>
<gene>
    <name evidence="1" type="primary">cmoM</name>
    <name evidence="3" type="ORF">AB4876_07220</name>
</gene>
<dbReference type="SUPFAM" id="SSF53335">
    <property type="entry name" value="S-adenosyl-L-methionine-dependent methyltransferases"/>
    <property type="match status" value="1"/>
</dbReference>
<dbReference type="InterPro" id="IPR013216">
    <property type="entry name" value="Methyltransf_11"/>
</dbReference>
<dbReference type="CDD" id="cd02440">
    <property type="entry name" value="AdoMet_MTases"/>
    <property type="match status" value="1"/>
</dbReference>
<evidence type="ECO:0000313" key="3">
    <source>
        <dbReference type="EMBL" id="MEX1668696.1"/>
    </source>
</evidence>
<name>A0ABV3U5G0_9GAMM</name>
<dbReference type="HAMAP" id="MF_02057">
    <property type="entry name" value="tRNA_methyltr_CmoM"/>
    <property type="match status" value="1"/>
</dbReference>
<feature type="binding site" evidence="1">
    <location>
        <begin position="58"/>
        <end position="59"/>
    </location>
    <ligand>
        <name>S-adenosyl-L-methionine</name>
        <dbReference type="ChEBI" id="CHEBI:59789"/>
    </ligand>
</feature>
<keyword evidence="4" id="KW-1185">Reference proteome</keyword>
<accession>A0ABV3U5G0</accession>
<feature type="binding site" evidence="1">
    <location>
        <position position="126"/>
    </location>
    <ligand>
        <name>S-adenosyl-L-methionine</name>
        <dbReference type="ChEBI" id="CHEBI:59789"/>
    </ligand>
</feature>
<dbReference type="RefSeq" id="WP_368380982.1">
    <property type="nucleotide sequence ID" value="NZ_JBFRYA010000005.1"/>
</dbReference>
<protein>
    <recommendedName>
        <fullName evidence="1">tRNA 5-carboxymethoxyuridine methyltransferase</fullName>
        <ecNumber evidence="1">2.1.1.-</ecNumber>
    </recommendedName>
    <alternativeName>
        <fullName evidence="1">cmo5U methyltransferase</fullName>
    </alternativeName>
</protein>
<dbReference type="InterPro" id="IPR033664">
    <property type="entry name" value="Cmo5U_methylTrfase"/>
</dbReference>
<feature type="domain" description="Methyltransferase type 11" evidence="2">
    <location>
        <begin position="56"/>
        <end position="152"/>
    </location>
</feature>
<dbReference type="EMBL" id="JBFRYA010000005">
    <property type="protein sequence ID" value="MEX1668696.1"/>
    <property type="molecule type" value="Genomic_DNA"/>
</dbReference>
<dbReference type="Pfam" id="PF08241">
    <property type="entry name" value="Methyltransf_11"/>
    <property type="match status" value="1"/>
</dbReference>
<dbReference type="GO" id="GO:0032259">
    <property type="term" value="P:methylation"/>
    <property type="evidence" value="ECO:0007669"/>
    <property type="project" value="UniProtKB-KW"/>
</dbReference>
<keyword evidence="1" id="KW-0808">Transferase</keyword>
<evidence type="ECO:0000259" key="2">
    <source>
        <dbReference type="Pfam" id="PF08241"/>
    </source>
</evidence>
<dbReference type="InterPro" id="IPR029063">
    <property type="entry name" value="SAM-dependent_MTases_sf"/>
</dbReference>
<comment type="catalytic activity">
    <reaction evidence="1">
        <text>5-carboxymethoxyuridine(34) in tRNA + S-adenosyl-L-methionine = 5-methoxycarbonylmethoxyuridine(34) in tRNA + S-adenosyl-L-homocysteine</text>
        <dbReference type="Rhea" id="RHEA:54080"/>
        <dbReference type="Rhea" id="RHEA-COMP:13383"/>
        <dbReference type="Rhea" id="RHEA-COMP:13781"/>
        <dbReference type="ChEBI" id="CHEBI:57856"/>
        <dbReference type="ChEBI" id="CHEBI:59789"/>
        <dbReference type="ChEBI" id="CHEBI:136879"/>
        <dbReference type="ChEBI" id="CHEBI:138053"/>
    </reaction>
</comment>
<dbReference type="EC" id="2.1.1.-" evidence="1"/>
<keyword evidence="1" id="KW-0949">S-adenosyl-L-methionine</keyword>
<reference evidence="3 4" key="1">
    <citation type="journal article" date="2011" name="Int. J. Syst. Evol. Microbiol.">
        <title>Zhongshania antarctica gen. nov., sp. nov. and Zhongshania guokunii sp. nov., gammaproteobacteria respectively isolated from coastal attached (fast) ice and surface seawater of the Antarctic.</title>
        <authorList>
            <person name="Li H.J."/>
            <person name="Zhang X.Y."/>
            <person name="Chen C.X."/>
            <person name="Zhang Y.J."/>
            <person name="Gao Z.M."/>
            <person name="Yu Y."/>
            <person name="Chen X.L."/>
            <person name="Chen B."/>
            <person name="Zhang Y.Z."/>
        </authorList>
    </citation>
    <scope>NUCLEOTIDE SEQUENCE [LARGE SCALE GENOMIC DNA]</scope>
    <source>
        <strain evidence="3 4">ZS6-22T</strain>
    </source>
</reference>
<comment type="similarity">
    <text evidence="1">Belongs to the class I-like SAM-binding methyltransferase superfamily. CmoM family.</text>
</comment>
<dbReference type="GO" id="GO:0008168">
    <property type="term" value="F:methyltransferase activity"/>
    <property type="evidence" value="ECO:0007669"/>
    <property type="project" value="UniProtKB-KW"/>
</dbReference>
<comment type="caution">
    <text evidence="3">The sequence shown here is derived from an EMBL/GenBank/DDBJ whole genome shotgun (WGS) entry which is preliminary data.</text>
</comment>
<comment type="caution">
    <text evidence="1">Lacks conserved residue(s) required for the propagation of feature annotation.</text>
</comment>
<comment type="function">
    <text evidence="1">Catalyzes the methylation of 5-carboxymethoxyuridine (cmo5U) to form 5-methoxycarbonylmethoxyuridine (mcmo5U) at position 34 in tRNAs.</text>
</comment>
<proteinExistence type="inferred from homology"/>